<gene>
    <name evidence="4" type="ORF">NCTC11370_00505</name>
</gene>
<dbReference type="InterPro" id="IPR027385">
    <property type="entry name" value="Beta-barrel_OMP"/>
</dbReference>
<reference evidence="4 5" key="1">
    <citation type="submission" date="2018-06" db="EMBL/GenBank/DDBJ databases">
        <authorList>
            <consortium name="Pathogen Informatics"/>
            <person name="Doyle S."/>
        </authorList>
    </citation>
    <scope>NUCLEOTIDE SEQUENCE [LARGE SCALE GENOMIC DNA]</scope>
    <source>
        <strain evidence="4 5">NCTC11370</strain>
    </source>
</reference>
<dbReference type="EMBL" id="UGGT01000001">
    <property type="protein sequence ID" value="STO20451.1"/>
    <property type="molecule type" value="Genomic_DNA"/>
</dbReference>
<dbReference type="SUPFAM" id="SSF56925">
    <property type="entry name" value="OMPA-like"/>
    <property type="match status" value="1"/>
</dbReference>
<evidence type="ECO:0000256" key="1">
    <source>
        <dbReference type="ARBA" id="ARBA00022729"/>
    </source>
</evidence>
<dbReference type="AlphaFoldDB" id="A0A377G7H2"/>
<proteinExistence type="predicted"/>
<keyword evidence="5" id="KW-1185">Reference proteome</keyword>
<dbReference type="GeneID" id="93292858"/>
<sequence length="229" mass="25426">MLRKANLLGIASLLLASPCFSGFYVGAGFGPEGAHFTQKAHVVRPGTFNVYDTQHFSGIGVFGTLFGGYGWRHNRYYLAGEINGNLSSVEYKLVNDELLHRNFSKTTFSVKSSEGVSLLPGFFLSDLFLVYGRVGYANGRVKINESDPTIQSSTSNRSGVRYGAGVRYNMFSRWTLMMDYSQINYSKIKSFVFEPFGGVSKSTRIYPNTAQVAFGIIYNFDAPQPVFVK</sequence>
<dbReference type="InterPro" id="IPR011250">
    <property type="entry name" value="OMP/PagP_B-barrel"/>
</dbReference>
<dbReference type="Gene3D" id="2.40.160.20">
    <property type="match status" value="1"/>
</dbReference>
<dbReference type="OrthoDB" id="5636097at2"/>
<protein>
    <submittedName>
        <fullName evidence="4">Outer membrane protein X</fullName>
    </submittedName>
</protein>
<feature type="signal peptide" evidence="2">
    <location>
        <begin position="1"/>
        <end position="21"/>
    </location>
</feature>
<evidence type="ECO:0000313" key="5">
    <source>
        <dbReference type="Proteomes" id="UP000254554"/>
    </source>
</evidence>
<evidence type="ECO:0000259" key="3">
    <source>
        <dbReference type="Pfam" id="PF13505"/>
    </source>
</evidence>
<evidence type="ECO:0000256" key="2">
    <source>
        <dbReference type="SAM" id="SignalP"/>
    </source>
</evidence>
<dbReference type="RefSeq" id="WP_019349948.1">
    <property type="nucleotide sequence ID" value="NZ_JAPHOO010000002.1"/>
</dbReference>
<dbReference type="Pfam" id="PF13505">
    <property type="entry name" value="OMP_b-brl"/>
    <property type="match status" value="1"/>
</dbReference>
<feature type="chain" id="PRO_5016796133" evidence="2">
    <location>
        <begin position="22"/>
        <end position="229"/>
    </location>
</feature>
<organism evidence="4 5">
    <name type="scientific">Fluoribacter dumoffii</name>
    <dbReference type="NCBI Taxonomy" id="463"/>
    <lineage>
        <taxon>Bacteria</taxon>
        <taxon>Pseudomonadati</taxon>
        <taxon>Pseudomonadota</taxon>
        <taxon>Gammaproteobacteria</taxon>
        <taxon>Legionellales</taxon>
        <taxon>Legionellaceae</taxon>
        <taxon>Fluoribacter</taxon>
    </lineage>
</organism>
<keyword evidence="1 2" id="KW-0732">Signal</keyword>
<feature type="domain" description="Outer membrane protein beta-barrel" evidence="3">
    <location>
        <begin position="20"/>
        <end position="214"/>
    </location>
</feature>
<name>A0A377G7H2_9GAMM</name>
<accession>A0A377G7H2</accession>
<dbReference type="Proteomes" id="UP000254554">
    <property type="component" value="Unassembled WGS sequence"/>
</dbReference>
<evidence type="ECO:0000313" key="4">
    <source>
        <dbReference type="EMBL" id="STO20451.1"/>
    </source>
</evidence>